<name>A0A928YT53_9GAMM</name>
<dbReference type="RefSeq" id="WP_193906653.1">
    <property type="nucleotide sequence ID" value="NZ_PRDL01000001.1"/>
</dbReference>
<dbReference type="AlphaFoldDB" id="A0A928YT53"/>
<reference evidence="1" key="1">
    <citation type="submission" date="2018-07" db="EMBL/GenBank/DDBJ databases">
        <title>Genome assembly of strain Ka43.</title>
        <authorList>
            <person name="Kukolya J."/>
            <person name="Nagy I."/>
            <person name="Horvath B."/>
            <person name="Toth A."/>
        </authorList>
    </citation>
    <scope>NUCLEOTIDE SEQUENCE</scope>
    <source>
        <strain evidence="1">KB43</strain>
    </source>
</reference>
<accession>A0A928YT53</accession>
<dbReference type="Proteomes" id="UP000652567">
    <property type="component" value="Unassembled WGS sequence"/>
</dbReference>
<proteinExistence type="predicted"/>
<evidence type="ECO:0000313" key="2">
    <source>
        <dbReference type="Proteomes" id="UP000652567"/>
    </source>
</evidence>
<evidence type="ECO:0000313" key="1">
    <source>
        <dbReference type="EMBL" id="MBE8715935.1"/>
    </source>
</evidence>
<comment type="caution">
    <text evidence="1">The sequence shown here is derived from an EMBL/GenBank/DDBJ whole genome shotgun (WGS) entry which is preliminary data.</text>
</comment>
<sequence length="119" mass="13714">MYRIPKDIDLSGIVGEFTTQILVGQSDIQFCFGKYHFAIQSDIHLIKHSEVIGIWQAGTWPPQQFLEILNINVVACQTPDKRKIVIHLENSIEIHLSDNSDQFECMQIYVDGEQDPWII</sequence>
<protein>
    <submittedName>
        <fullName evidence="1">Uncharacterized protein</fullName>
    </submittedName>
</protein>
<dbReference type="EMBL" id="PRDL01000001">
    <property type="protein sequence ID" value="MBE8715935.1"/>
    <property type="molecule type" value="Genomic_DNA"/>
</dbReference>
<gene>
    <name evidence="1" type="ORF">C4F51_01870</name>
</gene>
<organism evidence="1 2">
    <name type="scientific">Cellvibrio polysaccharolyticus</name>
    <dbReference type="NCBI Taxonomy" id="2082724"/>
    <lineage>
        <taxon>Bacteria</taxon>
        <taxon>Pseudomonadati</taxon>
        <taxon>Pseudomonadota</taxon>
        <taxon>Gammaproteobacteria</taxon>
        <taxon>Cellvibrionales</taxon>
        <taxon>Cellvibrionaceae</taxon>
        <taxon>Cellvibrio</taxon>
    </lineage>
</organism>
<keyword evidence="2" id="KW-1185">Reference proteome</keyword>